<dbReference type="OrthoDB" id="8445391at2"/>
<comment type="caution">
    <text evidence="1">The sequence shown here is derived from an EMBL/GenBank/DDBJ whole genome shotgun (WGS) entry which is preliminary data.</text>
</comment>
<dbReference type="EMBL" id="NPEX01000019">
    <property type="protein sequence ID" value="RAI45286.1"/>
    <property type="molecule type" value="Genomic_DNA"/>
</dbReference>
<dbReference type="Proteomes" id="UP000249130">
    <property type="component" value="Unassembled WGS sequence"/>
</dbReference>
<evidence type="ECO:0000313" key="1">
    <source>
        <dbReference type="EMBL" id="RAI45286.1"/>
    </source>
</evidence>
<evidence type="ECO:0000313" key="2">
    <source>
        <dbReference type="Proteomes" id="UP000249130"/>
    </source>
</evidence>
<protein>
    <submittedName>
        <fullName evidence="1">Uncharacterized protein</fullName>
    </submittedName>
</protein>
<proteinExistence type="predicted"/>
<keyword evidence="2" id="KW-1185">Reference proteome</keyword>
<sequence>MDGFDWNSAAELFPSRSRRTGRQLTYRRFDRVSEAVRFAVEDLPAALLTGAYLEVDEERFDAHGIRRLYARRDFPAERRIVGTAA</sequence>
<dbReference type="AlphaFoldDB" id="A0A327L4F4"/>
<dbReference type="RefSeq" id="WP_111417866.1">
    <property type="nucleotide sequence ID" value="NZ_NPEX01000019.1"/>
</dbReference>
<gene>
    <name evidence="1" type="ORF">CH341_04635</name>
</gene>
<organism evidence="1 2">
    <name type="scientific">Rhodoplanes roseus</name>
    <dbReference type="NCBI Taxonomy" id="29409"/>
    <lineage>
        <taxon>Bacteria</taxon>
        <taxon>Pseudomonadati</taxon>
        <taxon>Pseudomonadota</taxon>
        <taxon>Alphaproteobacteria</taxon>
        <taxon>Hyphomicrobiales</taxon>
        <taxon>Nitrobacteraceae</taxon>
        <taxon>Rhodoplanes</taxon>
    </lineage>
</organism>
<accession>A0A327L4F4</accession>
<reference evidence="1 2" key="1">
    <citation type="submission" date="2017-07" db="EMBL/GenBank/DDBJ databases">
        <title>Draft Genome Sequences of Select Purple Nonsulfur Bacteria.</title>
        <authorList>
            <person name="Lasarre B."/>
            <person name="Mckinlay J.B."/>
        </authorList>
    </citation>
    <scope>NUCLEOTIDE SEQUENCE [LARGE SCALE GENOMIC DNA]</scope>
    <source>
        <strain evidence="1 2">DSM 5909</strain>
    </source>
</reference>
<name>A0A327L4F4_9BRAD</name>